<name>A0A8S0PN24_OLEEU</name>
<feature type="domain" description="Ubiquitin-like protease family profile" evidence="5">
    <location>
        <begin position="369"/>
        <end position="460"/>
    </location>
</feature>
<organism evidence="6 7">
    <name type="scientific">Olea europaea subsp. europaea</name>
    <dbReference type="NCBI Taxonomy" id="158383"/>
    <lineage>
        <taxon>Eukaryota</taxon>
        <taxon>Viridiplantae</taxon>
        <taxon>Streptophyta</taxon>
        <taxon>Embryophyta</taxon>
        <taxon>Tracheophyta</taxon>
        <taxon>Spermatophyta</taxon>
        <taxon>Magnoliopsida</taxon>
        <taxon>eudicotyledons</taxon>
        <taxon>Gunneridae</taxon>
        <taxon>Pentapetalae</taxon>
        <taxon>asterids</taxon>
        <taxon>lamiids</taxon>
        <taxon>Lamiales</taxon>
        <taxon>Oleaceae</taxon>
        <taxon>Oleeae</taxon>
        <taxon>Olea</taxon>
    </lineage>
</organism>
<comment type="similarity">
    <text evidence="1">Belongs to the peptidase C48 family.</text>
</comment>
<proteinExistence type="inferred from homology"/>
<sequence length="480" mass="53421">MLVAFQAWIYETFPGLDEVIVTKISTTHPRIKNWFANEQPSASKLEEPDCFKKPNIMVHYRRKNRKRKSANPASMSGESVPLVTDIGVGHAHVADGDDAFMDPPRRCEVTSHQETSNAAEGPSAPQHSPNEPQYHGTERSDQTKKINEIMKMQEQIKCDMTEIRTNMQFLSESVTAMISSTMDEILRLFNDRKGSPVKEFGDTEPAVVGGEESHVVEEVHKIDEVGNQEPVVDRKGKGKVDPSDDATFECSLQPPSFDLGFGYTQLDVSHSAEIQKRVDAVISDVVTASANVEEEESPTSEPPSELPMKRVSRPARILCSPFVAGAGKKKFNEHDDVIKPAFVIGSYPVGNKTWFHQLVDPETSLNSGVLKGVEPYVKILLALMNALEISKKDPDYNGSGCMELKVTVDTAIPQQMNGHDCRVFVILYALYILRDGRCSIPQKFDVAKCRLDIASLLYKHRETYVKNSRQATKGEGIVIE</sequence>
<evidence type="ECO:0000256" key="3">
    <source>
        <dbReference type="ARBA" id="ARBA00022801"/>
    </source>
</evidence>
<dbReference type="GO" id="GO:0008234">
    <property type="term" value="F:cysteine-type peptidase activity"/>
    <property type="evidence" value="ECO:0007669"/>
    <property type="project" value="InterPro"/>
</dbReference>
<evidence type="ECO:0000256" key="1">
    <source>
        <dbReference type="ARBA" id="ARBA00005234"/>
    </source>
</evidence>
<evidence type="ECO:0000313" key="7">
    <source>
        <dbReference type="Proteomes" id="UP000594638"/>
    </source>
</evidence>
<evidence type="ECO:0000256" key="4">
    <source>
        <dbReference type="SAM" id="MobiDB-lite"/>
    </source>
</evidence>
<dbReference type="AlphaFoldDB" id="A0A8S0PN24"/>
<evidence type="ECO:0000259" key="5">
    <source>
        <dbReference type="Pfam" id="PF02902"/>
    </source>
</evidence>
<feature type="region of interest" description="Disordered" evidence="4">
    <location>
        <begin position="94"/>
        <end position="141"/>
    </location>
</feature>
<comment type="caution">
    <text evidence="6">The sequence shown here is derived from an EMBL/GenBank/DDBJ whole genome shotgun (WGS) entry which is preliminary data.</text>
</comment>
<dbReference type="GO" id="GO:0006508">
    <property type="term" value="P:proteolysis"/>
    <property type="evidence" value="ECO:0007669"/>
    <property type="project" value="UniProtKB-KW"/>
</dbReference>
<evidence type="ECO:0000313" key="6">
    <source>
        <dbReference type="EMBL" id="CAA2954827.1"/>
    </source>
</evidence>
<keyword evidence="7" id="KW-1185">Reference proteome</keyword>
<gene>
    <name evidence="6" type="ORF">OLEA9_A118212</name>
</gene>
<dbReference type="EMBL" id="CACTIH010000128">
    <property type="protein sequence ID" value="CAA2954827.1"/>
    <property type="molecule type" value="Genomic_DNA"/>
</dbReference>
<dbReference type="Gene3D" id="3.40.395.10">
    <property type="entry name" value="Adenoviral Proteinase, Chain A"/>
    <property type="match status" value="1"/>
</dbReference>
<dbReference type="InterPro" id="IPR003653">
    <property type="entry name" value="Peptidase_C48_C"/>
</dbReference>
<dbReference type="OrthoDB" id="1694156at2759"/>
<accession>A0A8S0PN24</accession>
<dbReference type="InterPro" id="IPR038765">
    <property type="entry name" value="Papain-like_cys_pep_sf"/>
</dbReference>
<keyword evidence="3" id="KW-0378">Hydrolase</keyword>
<protein>
    <recommendedName>
        <fullName evidence="5">Ubiquitin-like protease family profile domain-containing protein</fullName>
    </recommendedName>
</protein>
<dbReference type="SUPFAM" id="SSF54001">
    <property type="entry name" value="Cysteine proteinases"/>
    <property type="match status" value="1"/>
</dbReference>
<keyword evidence="2" id="KW-0645">Protease</keyword>
<dbReference type="Gramene" id="OE9A118212T1">
    <property type="protein sequence ID" value="OE9A118212C1"/>
    <property type="gene ID" value="OE9A118212"/>
</dbReference>
<dbReference type="Proteomes" id="UP000594638">
    <property type="component" value="Unassembled WGS sequence"/>
</dbReference>
<evidence type="ECO:0000256" key="2">
    <source>
        <dbReference type="ARBA" id="ARBA00022670"/>
    </source>
</evidence>
<dbReference type="Pfam" id="PF02902">
    <property type="entry name" value="Peptidase_C48"/>
    <property type="match status" value="1"/>
</dbReference>
<reference evidence="6 7" key="1">
    <citation type="submission" date="2019-12" db="EMBL/GenBank/DDBJ databases">
        <authorList>
            <person name="Alioto T."/>
            <person name="Alioto T."/>
            <person name="Gomez Garrido J."/>
        </authorList>
    </citation>
    <scope>NUCLEOTIDE SEQUENCE [LARGE SCALE GENOMIC DNA]</scope>
</reference>